<keyword evidence="1" id="KW-0175">Coiled coil</keyword>
<comment type="caution">
    <text evidence="2">The sequence shown here is derived from an EMBL/GenBank/DDBJ whole genome shotgun (WGS) entry which is preliminary data.</text>
</comment>
<accession>A0A1E3X9F1</accession>
<protein>
    <submittedName>
        <fullName evidence="2">Uncharacterized protein</fullName>
    </submittedName>
</protein>
<dbReference type="AlphaFoldDB" id="A0A1E3X9F1"/>
<organism evidence="2 3">
    <name type="scientific">Candidatus Scalindua rubra</name>
    <dbReference type="NCBI Taxonomy" id="1872076"/>
    <lineage>
        <taxon>Bacteria</taxon>
        <taxon>Pseudomonadati</taxon>
        <taxon>Planctomycetota</taxon>
        <taxon>Candidatus Brocadiia</taxon>
        <taxon>Candidatus Brocadiales</taxon>
        <taxon>Candidatus Scalinduaceae</taxon>
        <taxon>Candidatus Scalindua</taxon>
    </lineage>
</organism>
<sequence>MIMKIVVCSFVVICQGLYLSQGIYADEVSDLRYRIRQLVEENQALKRKIAAMESTVELQREPGYPGVEADNKKSLGWFTAEYQFDTRGFNTINFTGASDMPLGFTIWGFTDIETADIHGSRSSRKDAEEFFLEIDLRRELYKGFGVIAEYNDNEGANNNIGRLGFNYKAGWGWLKDRDISLYFKAFPLETDGHGSQVSFSWNKKFPDTLDGRFSMGGFFDTNFDSGLKDDEINIVSDTQFRYRLINHLEALVEFRFNEFMPANQEHGFGIGLKYRY</sequence>
<feature type="coiled-coil region" evidence="1">
    <location>
        <begin position="28"/>
        <end position="55"/>
    </location>
</feature>
<evidence type="ECO:0000313" key="3">
    <source>
        <dbReference type="Proteomes" id="UP000094056"/>
    </source>
</evidence>
<reference evidence="2 3" key="1">
    <citation type="submission" date="2016-07" db="EMBL/GenBank/DDBJ databases">
        <title>Draft genome of Scalindua rubra, obtained from a brine-seawater interface in the Red Sea, sheds light on salt adaptation in anammox bacteria.</title>
        <authorList>
            <person name="Speth D.R."/>
            <person name="Lagkouvardos I."/>
            <person name="Wang Y."/>
            <person name="Qian P.-Y."/>
            <person name="Dutilh B.E."/>
            <person name="Jetten M.S."/>
        </authorList>
    </citation>
    <scope>NUCLEOTIDE SEQUENCE [LARGE SCALE GENOMIC DNA]</scope>
    <source>
        <strain evidence="2">BSI-1</strain>
    </source>
</reference>
<gene>
    <name evidence="2" type="ORF">SCARUB_02614</name>
</gene>
<dbReference type="GO" id="GO:0009279">
    <property type="term" value="C:cell outer membrane"/>
    <property type="evidence" value="ECO:0007669"/>
    <property type="project" value="InterPro"/>
</dbReference>
<dbReference type="Proteomes" id="UP000094056">
    <property type="component" value="Unassembled WGS sequence"/>
</dbReference>
<proteinExistence type="predicted"/>
<name>A0A1E3X9F1_9BACT</name>
<dbReference type="SUPFAM" id="SSF111364">
    <property type="entry name" value="Tsx-like channel"/>
    <property type="match status" value="1"/>
</dbReference>
<dbReference type="InterPro" id="IPR036777">
    <property type="entry name" value="Channel_Tsx-like_sf"/>
</dbReference>
<evidence type="ECO:0000256" key="1">
    <source>
        <dbReference type="SAM" id="Coils"/>
    </source>
</evidence>
<dbReference type="EMBL" id="MAYW01000070">
    <property type="protein sequence ID" value="ODS32265.1"/>
    <property type="molecule type" value="Genomic_DNA"/>
</dbReference>
<evidence type="ECO:0000313" key="2">
    <source>
        <dbReference type="EMBL" id="ODS32265.1"/>
    </source>
</evidence>